<comment type="caution">
    <text evidence="2">The sequence shown here is derived from an EMBL/GenBank/DDBJ whole genome shotgun (WGS) entry which is preliminary data.</text>
</comment>
<evidence type="ECO:0008006" key="4">
    <source>
        <dbReference type="Google" id="ProtNLM"/>
    </source>
</evidence>
<reference evidence="2 3" key="1">
    <citation type="submission" date="2021-05" db="EMBL/GenBank/DDBJ databases">
        <title>Genome Assembly of Synthetic Allotetraploid Brassica napus Reveals Homoeologous Exchanges between Subgenomes.</title>
        <authorList>
            <person name="Davis J.T."/>
        </authorList>
    </citation>
    <scope>NUCLEOTIDE SEQUENCE [LARGE SCALE GENOMIC DNA]</scope>
    <source>
        <strain evidence="3">cv. Da-Ae</strain>
        <tissue evidence="2">Seedling</tissue>
    </source>
</reference>
<keyword evidence="1" id="KW-0812">Transmembrane</keyword>
<dbReference type="EMBL" id="JAGKQM010000013">
    <property type="protein sequence ID" value="KAH0895182.1"/>
    <property type="molecule type" value="Genomic_DNA"/>
</dbReference>
<dbReference type="Proteomes" id="UP000824890">
    <property type="component" value="Unassembled WGS sequence"/>
</dbReference>
<keyword evidence="1" id="KW-0472">Membrane</keyword>
<proteinExistence type="predicted"/>
<sequence>ISRSTSLQSVPHDISIHQFFLMSSFPFALLLLLYILLFSFEWKPNLELWEQAALVFKSTNSEHVIKPTFLGVHMIINRKCESWNINLVVMESRHHLKLGESYYFSIKYSRSVHATLMDLVHKSVNETVRLNQYQTLSAAMKNTAIESVNKKWEGSKNATLQLVDMECSYITVDFFRKLSTALRIPSVLLHCGRCDSVQRILLMLRYEIVTASTLANGGLAMKSEEEKRFLRELLRQRGSAREEEEEKSKSEIRKGICCWKRNLGMDRLLHKARESVFVVSSVRGLDSCRNGDLTKLERYHNRRPWFYRDINNFGLGSSSMMLSSVCVRPNWFHHHYLFES</sequence>
<feature type="transmembrane region" description="Helical" evidence="1">
    <location>
        <begin position="20"/>
        <end position="40"/>
    </location>
</feature>
<evidence type="ECO:0000313" key="3">
    <source>
        <dbReference type="Proteomes" id="UP000824890"/>
    </source>
</evidence>
<evidence type="ECO:0000313" key="2">
    <source>
        <dbReference type="EMBL" id="KAH0895182.1"/>
    </source>
</evidence>
<gene>
    <name evidence="2" type="ORF">HID58_057611</name>
</gene>
<keyword evidence="1" id="KW-1133">Transmembrane helix</keyword>
<organism evidence="2 3">
    <name type="scientific">Brassica napus</name>
    <name type="common">Rape</name>
    <dbReference type="NCBI Taxonomy" id="3708"/>
    <lineage>
        <taxon>Eukaryota</taxon>
        <taxon>Viridiplantae</taxon>
        <taxon>Streptophyta</taxon>
        <taxon>Embryophyta</taxon>
        <taxon>Tracheophyta</taxon>
        <taxon>Spermatophyta</taxon>
        <taxon>Magnoliopsida</taxon>
        <taxon>eudicotyledons</taxon>
        <taxon>Gunneridae</taxon>
        <taxon>Pentapetalae</taxon>
        <taxon>rosids</taxon>
        <taxon>malvids</taxon>
        <taxon>Brassicales</taxon>
        <taxon>Brassicaceae</taxon>
        <taxon>Brassiceae</taxon>
        <taxon>Brassica</taxon>
    </lineage>
</organism>
<name>A0ABQ8ARP2_BRANA</name>
<keyword evidence="3" id="KW-1185">Reference proteome</keyword>
<feature type="non-terminal residue" evidence="2">
    <location>
        <position position="1"/>
    </location>
</feature>
<dbReference type="Gene3D" id="1.20.120.1240">
    <property type="entry name" value="Dynamin, middle domain"/>
    <property type="match status" value="1"/>
</dbReference>
<accession>A0ABQ8ARP2</accession>
<protein>
    <recommendedName>
        <fullName evidence="4">Hexosyltransferase</fullName>
    </recommendedName>
</protein>
<evidence type="ECO:0000256" key="1">
    <source>
        <dbReference type="SAM" id="Phobius"/>
    </source>
</evidence>